<evidence type="ECO:0000313" key="1">
    <source>
        <dbReference type="EMBL" id="MPC43899.1"/>
    </source>
</evidence>
<protein>
    <submittedName>
        <fullName evidence="1">Uncharacterized protein</fullName>
    </submittedName>
</protein>
<comment type="caution">
    <text evidence="1">The sequence shown here is derived from an EMBL/GenBank/DDBJ whole genome shotgun (WGS) entry which is preliminary data.</text>
</comment>
<dbReference type="EMBL" id="VSRR010006035">
    <property type="protein sequence ID" value="MPC43899.1"/>
    <property type="molecule type" value="Genomic_DNA"/>
</dbReference>
<evidence type="ECO:0000313" key="2">
    <source>
        <dbReference type="Proteomes" id="UP000324222"/>
    </source>
</evidence>
<keyword evidence="2" id="KW-1185">Reference proteome</keyword>
<reference evidence="1 2" key="1">
    <citation type="submission" date="2019-05" db="EMBL/GenBank/DDBJ databases">
        <title>Another draft genome of Portunus trituberculatus and its Hox gene families provides insights of decapod evolution.</title>
        <authorList>
            <person name="Jeong J.-H."/>
            <person name="Song I."/>
            <person name="Kim S."/>
            <person name="Choi T."/>
            <person name="Kim D."/>
            <person name="Ryu S."/>
            <person name="Kim W."/>
        </authorList>
    </citation>
    <scope>NUCLEOTIDE SEQUENCE [LARGE SCALE GENOMIC DNA]</scope>
    <source>
        <tissue evidence="1">Muscle</tissue>
    </source>
</reference>
<sequence length="62" mass="6923">MEFQVTCCWNVASLSAGSESEAHREMTDVPTYGEQSTPVISGDTILHHYNLSFTPVQVIIMY</sequence>
<accession>A0A5B7FF91</accession>
<name>A0A5B7FF91_PORTR</name>
<dbReference type="Proteomes" id="UP000324222">
    <property type="component" value="Unassembled WGS sequence"/>
</dbReference>
<gene>
    <name evidence="1" type="ORF">E2C01_037554</name>
</gene>
<proteinExistence type="predicted"/>
<dbReference type="AlphaFoldDB" id="A0A5B7FF91"/>
<organism evidence="1 2">
    <name type="scientific">Portunus trituberculatus</name>
    <name type="common">Swimming crab</name>
    <name type="synonym">Neptunus trituberculatus</name>
    <dbReference type="NCBI Taxonomy" id="210409"/>
    <lineage>
        <taxon>Eukaryota</taxon>
        <taxon>Metazoa</taxon>
        <taxon>Ecdysozoa</taxon>
        <taxon>Arthropoda</taxon>
        <taxon>Crustacea</taxon>
        <taxon>Multicrustacea</taxon>
        <taxon>Malacostraca</taxon>
        <taxon>Eumalacostraca</taxon>
        <taxon>Eucarida</taxon>
        <taxon>Decapoda</taxon>
        <taxon>Pleocyemata</taxon>
        <taxon>Brachyura</taxon>
        <taxon>Eubrachyura</taxon>
        <taxon>Portunoidea</taxon>
        <taxon>Portunidae</taxon>
        <taxon>Portuninae</taxon>
        <taxon>Portunus</taxon>
    </lineage>
</organism>